<gene>
    <name evidence="2" type="ORF">PR048_011488</name>
</gene>
<accession>A0ABQ9HMG3</accession>
<dbReference type="Proteomes" id="UP001159363">
    <property type="component" value="Chromosome X"/>
</dbReference>
<organism evidence="2 3">
    <name type="scientific">Dryococelus australis</name>
    <dbReference type="NCBI Taxonomy" id="614101"/>
    <lineage>
        <taxon>Eukaryota</taxon>
        <taxon>Metazoa</taxon>
        <taxon>Ecdysozoa</taxon>
        <taxon>Arthropoda</taxon>
        <taxon>Hexapoda</taxon>
        <taxon>Insecta</taxon>
        <taxon>Pterygota</taxon>
        <taxon>Neoptera</taxon>
        <taxon>Polyneoptera</taxon>
        <taxon>Phasmatodea</taxon>
        <taxon>Verophasmatodea</taxon>
        <taxon>Anareolatae</taxon>
        <taxon>Phasmatidae</taxon>
        <taxon>Eurycanthinae</taxon>
        <taxon>Dryococelus</taxon>
    </lineage>
</organism>
<dbReference type="EMBL" id="JARBHB010000004">
    <property type="protein sequence ID" value="KAJ8885291.1"/>
    <property type="molecule type" value="Genomic_DNA"/>
</dbReference>
<name>A0ABQ9HMG3_9NEOP</name>
<comment type="caution">
    <text evidence="2">The sequence shown here is derived from an EMBL/GenBank/DDBJ whole genome shotgun (WGS) entry which is preliminary data.</text>
</comment>
<feature type="region of interest" description="Disordered" evidence="1">
    <location>
        <begin position="54"/>
        <end position="73"/>
    </location>
</feature>
<keyword evidence="3" id="KW-1185">Reference proteome</keyword>
<evidence type="ECO:0000313" key="3">
    <source>
        <dbReference type="Proteomes" id="UP001159363"/>
    </source>
</evidence>
<sequence>MIVKVSKLLQDPNLDILTAMGEVRHLRSSLQDMRSDDKYFNETYDAVLKHCEENEVEVSSPKRKNVSRHLDEN</sequence>
<proteinExistence type="predicted"/>
<evidence type="ECO:0000256" key="1">
    <source>
        <dbReference type="SAM" id="MobiDB-lite"/>
    </source>
</evidence>
<protein>
    <submittedName>
        <fullName evidence="2">Uncharacterized protein</fullName>
    </submittedName>
</protein>
<evidence type="ECO:0000313" key="2">
    <source>
        <dbReference type="EMBL" id="KAJ8885291.1"/>
    </source>
</evidence>
<reference evidence="2 3" key="1">
    <citation type="submission" date="2023-02" db="EMBL/GenBank/DDBJ databases">
        <title>LHISI_Scaffold_Assembly.</title>
        <authorList>
            <person name="Stuart O.P."/>
            <person name="Cleave R."/>
            <person name="Magrath M.J.L."/>
            <person name="Mikheyev A.S."/>
        </authorList>
    </citation>
    <scope>NUCLEOTIDE SEQUENCE [LARGE SCALE GENOMIC DNA]</scope>
    <source>
        <strain evidence="2">Daus_M_001</strain>
        <tissue evidence="2">Leg muscle</tissue>
    </source>
</reference>